<accession>A0A1G2BDC3</accession>
<keyword evidence="1" id="KW-0175">Coiled coil</keyword>
<feature type="chain" id="PRO_5009582042" description="DUF5667 domain-containing protein" evidence="2">
    <location>
        <begin position="26"/>
        <end position="267"/>
    </location>
</feature>
<protein>
    <recommendedName>
        <fullName evidence="5">DUF5667 domain-containing protein</fullName>
    </recommendedName>
</protein>
<evidence type="ECO:0000256" key="1">
    <source>
        <dbReference type="SAM" id="Coils"/>
    </source>
</evidence>
<evidence type="ECO:0000256" key="2">
    <source>
        <dbReference type="SAM" id="SignalP"/>
    </source>
</evidence>
<feature type="signal peptide" evidence="2">
    <location>
        <begin position="1"/>
        <end position="25"/>
    </location>
</feature>
<evidence type="ECO:0000313" key="4">
    <source>
        <dbReference type="Proteomes" id="UP000176420"/>
    </source>
</evidence>
<gene>
    <name evidence="3" type="ORF">A2319_01140</name>
</gene>
<keyword evidence="2" id="KW-0732">Signal</keyword>
<comment type="caution">
    <text evidence="3">The sequence shown here is derived from an EMBL/GenBank/DDBJ whole genome shotgun (WGS) entry which is preliminary data.</text>
</comment>
<reference evidence="3 4" key="1">
    <citation type="journal article" date="2016" name="Nat. Commun.">
        <title>Thousands of microbial genomes shed light on interconnected biogeochemical processes in an aquifer system.</title>
        <authorList>
            <person name="Anantharaman K."/>
            <person name="Brown C.T."/>
            <person name="Hug L.A."/>
            <person name="Sharon I."/>
            <person name="Castelle C.J."/>
            <person name="Probst A.J."/>
            <person name="Thomas B.C."/>
            <person name="Singh A."/>
            <person name="Wilkins M.J."/>
            <person name="Karaoz U."/>
            <person name="Brodie E.L."/>
            <person name="Williams K.H."/>
            <person name="Hubbard S.S."/>
            <person name="Banfield J.F."/>
        </authorList>
    </citation>
    <scope>NUCLEOTIDE SEQUENCE [LARGE SCALE GENOMIC DNA]</scope>
</reference>
<sequence length="267" mass="29749">MKKTMPLAGLTLALMLMVMPSYVSAETTAEQLQTASDEVRAQIQDTRAELQALQTTCDASVNDCLTAMVDELEGVDALLVQAEKDLWYNIIFANAQEKRTLQTTLRATISYERVKIEELESIQADLTAGTITEDEAKTEINTLVDEARADLNSRKDAFKNKLEEFLKLKVHATDVYLGWQINDAKAARDNYKALDFKTARLNTLLTQAEDLHTEGDTLYTAGIDGQGDDITELHQAATKLLQSRRAMNKVAVRLAAMEAKWSTDRAE</sequence>
<feature type="coiled-coil region" evidence="1">
    <location>
        <begin position="29"/>
        <end position="56"/>
    </location>
</feature>
<organism evidence="3 4">
    <name type="scientific">Candidatus Kerfeldbacteria bacterium RIFOXYB2_FULL_38_14</name>
    <dbReference type="NCBI Taxonomy" id="1798547"/>
    <lineage>
        <taxon>Bacteria</taxon>
        <taxon>Candidatus Kerfeldiibacteriota</taxon>
    </lineage>
</organism>
<dbReference type="EMBL" id="MHKI01000010">
    <property type="protein sequence ID" value="OGY87228.1"/>
    <property type="molecule type" value="Genomic_DNA"/>
</dbReference>
<proteinExistence type="predicted"/>
<name>A0A1G2BDC3_9BACT</name>
<evidence type="ECO:0008006" key="5">
    <source>
        <dbReference type="Google" id="ProtNLM"/>
    </source>
</evidence>
<evidence type="ECO:0000313" key="3">
    <source>
        <dbReference type="EMBL" id="OGY87228.1"/>
    </source>
</evidence>
<dbReference type="AlphaFoldDB" id="A0A1G2BDC3"/>
<dbReference type="Proteomes" id="UP000176420">
    <property type="component" value="Unassembled WGS sequence"/>
</dbReference>